<organism evidence="2 3">
    <name type="scientific">Rousettus aegyptiacus</name>
    <name type="common">Egyptian fruit bat</name>
    <name type="synonym">Pteropus aegyptiacus</name>
    <dbReference type="NCBI Taxonomy" id="9407"/>
    <lineage>
        <taxon>Eukaryota</taxon>
        <taxon>Metazoa</taxon>
        <taxon>Chordata</taxon>
        <taxon>Craniata</taxon>
        <taxon>Vertebrata</taxon>
        <taxon>Euteleostomi</taxon>
        <taxon>Mammalia</taxon>
        <taxon>Eutheria</taxon>
        <taxon>Laurasiatheria</taxon>
        <taxon>Chiroptera</taxon>
        <taxon>Yinpterochiroptera</taxon>
        <taxon>Pteropodoidea</taxon>
        <taxon>Pteropodidae</taxon>
        <taxon>Rousettinae</taxon>
        <taxon>Rousettus</taxon>
    </lineage>
</organism>
<accession>A0A7J8C2K0</accession>
<sequence>MPRRESRRSTRTRRPSVAEESGAMMAAAGGRPGDCARGGWLAPRNPEVARTAHRRGDGLTLLRDGGGGGLYARKHRPSRLLREPLASQPSPPPLVLRSAGPPPGRSACEEAPPLRPSPTPTPAAASAATSPFLSALSSSSFLFPPPTRLLFSSSSGADAHVGPWRQTRRGGASAPGGISRGCRRRCFPFSPAVSAESAECVLRARNTHLLLKNPKKI</sequence>
<dbReference type="Proteomes" id="UP000593571">
    <property type="component" value="Unassembled WGS sequence"/>
</dbReference>
<name>A0A7J8C2K0_ROUAE</name>
<dbReference type="AlphaFoldDB" id="A0A7J8C2K0"/>
<evidence type="ECO:0000313" key="3">
    <source>
        <dbReference type="Proteomes" id="UP000593571"/>
    </source>
</evidence>
<feature type="compositionally biased region" description="Pro residues" evidence="1">
    <location>
        <begin position="89"/>
        <end position="104"/>
    </location>
</feature>
<feature type="compositionally biased region" description="Basic residues" evidence="1">
    <location>
        <begin position="1"/>
        <end position="14"/>
    </location>
</feature>
<dbReference type="EMBL" id="JACASE010000015">
    <property type="protein sequence ID" value="KAF6405050.1"/>
    <property type="molecule type" value="Genomic_DNA"/>
</dbReference>
<protein>
    <submittedName>
        <fullName evidence="2">Uncharacterized protein</fullName>
    </submittedName>
</protein>
<proteinExistence type="predicted"/>
<keyword evidence="3" id="KW-1185">Reference proteome</keyword>
<comment type="caution">
    <text evidence="2">The sequence shown here is derived from an EMBL/GenBank/DDBJ whole genome shotgun (WGS) entry which is preliminary data.</text>
</comment>
<feature type="region of interest" description="Disordered" evidence="1">
    <location>
        <begin position="1"/>
        <end position="126"/>
    </location>
</feature>
<evidence type="ECO:0000256" key="1">
    <source>
        <dbReference type="SAM" id="MobiDB-lite"/>
    </source>
</evidence>
<evidence type="ECO:0000313" key="2">
    <source>
        <dbReference type="EMBL" id="KAF6405050.1"/>
    </source>
</evidence>
<reference evidence="2 3" key="1">
    <citation type="journal article" date="2020" name="Nature">
        <title>Six reference-quality genomes reveal evolution of bat adaptations.</title>
        <authorList>
            <person name="Jebb D."/>
            <person name="Huang Z."/>
            <person name="Pippel M."/>
            <person name="Hughes G.M."/>
            <person name="Lavrichenko K."/>
            <person name="Devanna P."/>
            <person name="Winkler S."/>
            <person name="Jermiin L.S."/>
            <person name="Skirmuntt E.C."/>
            <person name="Katzourakis A."/>
            <person name="Burkitt-Gray L."/>
            <person name="Ray D.A."/>
            <person name="Sullivan K.A.M."/>
            <person name="Roscito J.G."/>
            <person name="Kirilenko B.M."/>
            <person name="Davalos L.M."/>
            <person name="Corthals A.P."/>
            <person name="Power M.L."/>
            <person name="Jones G."/>
            <person name="Ransome R.D."/>
            <person name="Dechmann D.K.N."/>
            <person name="Locatelli A.G."/>
            <person name="Puechmaille S.J."/>
            <person name="Fedrigo O."/>
            <person name="Jarvis E.D."/>
            <person name="Hiller M."/>
            <person name="Vernes S.C."/>
            <person name="Myers E.W."/>
            <person name="Teeling E.C."/>
        </authorList>
    </citation>
    <scope>NUCLEOTIDE SEQUENCE [LARGE SCALE GENOMIC DNA]</scope>
    <source>
        <strain evidence="2">MRouAeg1</strain>
        <tissue evidence="2">Muscle</tissue>
    </source>
</reference>
<gene>
    <name evidence="2" type="ORF">HJG63_009365</name>
</gene>